<dbReference type="EMBL" id="ODYU01006536">
    <property type="protein sequence ID" value="SOQ48472.1"/>
    <property type="molecule type" value="Genomic_DNA"/>
</dbReference>
<feature type="region of interest" description="Disordered" evidence="1">
    <location>
        <begin position="54"/>
        <end position="73"/>
    </location>
</feature>
<evidence type="ECO:0000256" key="1">
    <source>
        <dbReference type="SAM" id="MobiDB-lite"/>
    </source>
</evidence>
<evidence type="ECO:0000313" key="2">
    <source>
        <dbReference type="EMBL" id="SOQ48472.1"/>
    </source>
</evidence>
<protein>
    <submittedName>
        <fullName evidence="2">SFRICE_027080</fullName>
    </submittedName>
</protein>
<reference evidence="2" key="1">
    <citation type="submission" date="2016-07" db="EMBL/GenBank/DDBJ databases">
        <authorList>
            <person name="Bretaudeau A."/>
        </authorList>
    </citation>
    <scope>NUCLEOTIDE SEQUENCE</scope>
    <source>
        <strain evidence="2">Rice</strain>
        <tissue evidence="2">Whole body</tissue>
    </source>
</reference>
<accession>A0A2H1W6M3</accession>
<sequence length="296" mass="32466">MTASLVEWSQVQLPDKGGLGFYSRVGEKITGLWAVSINYWTISSITESGIVPIGKRADRSPDGKQSPLPMDTRNTRGVTSALLVFKEIKGCWRIRVLNVGEPCFGTAFAPRPHRKLTGQNHPMTSPALGEARGSVRLLLTKNHPVPTPAIRAGAPPVNEETDYLMVSNRRRPWTLETLETLQSPRRVSRNAAHEYEPLAWLGTSRVPRQTVTRENHPMSSLAIDEVRGRVRLLLTKNQPVPTPACRAGAPVNPLGVKNLSITSPALDEARGSVRLLLTKHHPVPTPAFRTGAAVTR</sequence>
<name>A0A2H1W6M3_SPOFR</name>
<dbReference type="AlphaFoldDB" id="A0A2H1W6M3"/>
<gene>
    <name evidence="2" type="ORF">SFRICE_027080</name>
</gene>
<proteinExistence type="predicted"/>
<organism evidence="2">
    <name type="scientific">Spodoptera frugiperda</name>
    <name type="common">Fall armyworm</name>
    <dbReference type="NCBI Taxonomy" id="7108"/>
    <lineage>
        <taxon>Eukaryota</taxon>
        <taxon>Metazoa</taxon>
        <taxon>Ecdysozoa</taxon>
        <taxon>Arthropoda</taxon>
        <taxon>Hexapoda</taxon>
        <taxon>Insecta</taxon>
        <taxon>Pterygota</taxon>
        <taxon>Neoptera</taxon>
        <taxon>Endopterygota</taxon>
        <taxon>Lepidoptera</taxon>
        <taxon>Glossata</taxon>
        <taxon>Ditrysia</taxon>
        <taxon>Noctuoidea</taxon>
        <taxon>Noctuidae</taxon>
        <taxon>Amphipyrinae</taxon>
        <taxon>Spodoptera</taxon>
    </lineage>
</organism>